<dbReference type="Gene3D" id="3.30.1120.10">
    <property type="match status" value="1"/>
</dbReference>
<evidence type="ECO:0000256" key="1">
    <source>
        <dbReference type="ARBA" id="ARBA00001913"/>
    </source>
</evidence>
<dbReference type="GO" id="GO:0004065">
    <property type="term" value="F:arylsulfatase activity"/>
    <property type="evidence" value="ECO:0007669"/>
    <property type="project" value="TreeGrafter"/>
</dbReference>
<dbReference type="Gene3D" id="3.40.720.10">
    <property type="entry name" value="Alkaline Phosphatase, subunit A"/>
    <property type="match status" value="2"/>
</dbReference>
<dbReference type="InterPro" id="IPR050738">
    <property type="entry name" value="Sulfatase"/>
</dbReference>
<accession>A0A382MRT4</accession>
<comment type="similarity">
    <text evidence="2">Belongs to the sulfatase family.</text>
</comment>
<keyword evidence="5" id="KW-0378">Hydrolase</keyword>
<feature type="non-terminal residue" evidence="8">
    <location>
        <position position="379"/>
    </location>
</feature>
<evidence type="ECO:0000259" key="7">
    <source>
        <dbReference type="Pfam" id="PF00884"/>
    </source>
</evidence>
<dbReference type="EMBL" id="UINC01095531">
    <property type="protein sequence ID" value="SVC51694.1"/>
    <property type="molecule type" value="Genomic_DNA"/>
</dbReference>
<reference evidence="8" key="1">
    <citation type="submission" date="2018-05" db="EMBL/GenBank/DDBJ databases">
        <authorList>
            <person name="Lanie J.A."/>
            <person name="Ng W.-L."/>
            <person name="Kazmierczak K.M."/>
            <person name="Andrzejewski T.M."/>
            <person name="Davidsen T.M."/>
            <person name="Wayne K.J."/>
            <person name="Tettelin H."/>
            <person name="Glass J.I."/>
            <person name="Rusch D."/>
            <person name="Podicherti R."/>
            <person name="Tsui H.-C.T."/>
            <person name="Winkler M.E."/>
        </authorList>
    </citation>
    <scope>NUCLEOTIDE SEQUENCE</scope>
</reference>
<name>A0A382MRT4_9ZZZZ</name>
<dbReference type="GO" id="GO:0046872">
    <property type="term" value="F:metal ion binding"/>
    <property type="evidence" value="ECO:0007669"/>
    <property type="project" value="UniProtKB-KW"/>
</dbReference>
<evidence type="ECO:0000313" key="8">
    <source>
        <dbReference type="EMBL" id="SVC51694.1"/>
    </source>
</evidence>
<proteinExistence type="inferred from homology"/>
<dbReference type="PANTHER" id="PTHR42693:SF42">
    <property type="entry name" value="ARYLSULFATASE G"/>
    <property type="match status" value="1"/>
</dbReference>
<feature type="non-terminal residue" evidence="8">
    <location>
        <position position="1"/>
    </location>
</feature>
<dbReference type="PANTHER" id="PTHR42693">
    <property type="entry name" value="ARYLSULFATASE FAMILY MEMBER"/>
    <property type="match status" value="1"/>
</dbReference>
<keyword evidence="6" id="KW-0106">Calcium</keyword>
<evidence type="ECO:0000256" key="4">
    <source>
        <dbReference type="ARBA" id="ARBA00022729"/>
    </source>
</evidence>
<feature type="domain" description="Sulfatase N-terminal" evidence="7">
    <location>
        <begin position="2"/>
        <end position="269"/>
    </location>
</feature>
<dbReference type="Pfam" id="PF00884">
    <property type="entry name" value="Sulfatase"/>
    <property type="match status" value="1"/>
</dbReference>
<protein>
    <recommendedName>
        <fullName evidence="7">Sulfatase N-terminal domain-containing protein</fullName>
    </recommendedName>
</protein>
<dbReference type="InterPro" id="IPR000917">
    <property type="entry name" value="Sulfatase_N"/>
</dbReference>
<evidence type="ECO:0000256" key="6">
    <source>
        <dbReference type="ARBA" id="ARBA00022837"/>
    </source>
</evidence>
<dbReference type="SUPFAM" id="SSF53649">
    <property type="entry name" value="Alkaline phosphatase-like"/>
    <property type="match status" value="1"/>
</dbReference>
<comment type="cofactor">
    <cofactor evidence="1">
        <name>Ca(2+)</name>
        <dbReference type="ChEBI" id="CHEBI:29108"/>
    </cofactor>
</comment>
<sequence length="379" mass="42324">TPSCSPTRTELLSGRHSARMHITRALPGRPREHPWARHKGPILSGGIPFSARTLAEALKDQGYRTAHLGKWHVGMNYTVRDPKRMAKVRNEFGFDQTFHGFSSFHGDKSVTALTDEAIRFLRKEDEKPFFVYLAHQTVHTHCAAPGDVVKQYLTEKRKPSGKFPYEGINNATYLAMIKHLDNETGRLLKALEETSLAKNTIVVFLSDNGGATRITTNDPLRRGKCTSYEGGIRVPMLVSWPGVVRAGSVCDQAVHASLDLYPTLLDVAGGQKKEGQALDGKNLMPLLKENGAGAREAIFWHAPHYLAQPGNHFRVTPHSAVRKGDFKLIEFFHDYYEYDEQARAAIKNATADYAPYPIDCAKYVPKGKVELFNLRKDVG</sequence>
<evidence type="ECO:0000256" key="3">
    <source>
        <dbReference type="ARBA" id="ARBA00022723"/>
    </source>
</evidence>
<gene>
    <name evidence="8" type="ORF">METZ01_LOCUS304548</name>
</gene>
<dbReference type="AlphaFoldDB" id="A0A382MRT4"/>
<keyword evidence="3" id="KW-0479">Metal-binding</keyword>
<evidence type="ECO:0000256" key="2">
    <source>
        <dbReference type="ARBA" id="ARBA00008779"/>
    </source>
</evidence>
<dbReference type="InterPro" id="IPR017850">
    <property type="entry name" value="Alkaline_phosphatase_core_sf"/>
</dbReference>
<evidence type="ECO:0000256" key="5">
    <source>
        <dbReference type="ARBA" id="ARBA00022801"/>
    </source>
</evidence>
<organism evidence="8">
    <name type="scientific">marine metagenome</name>
    <dbReference type="NCBI Taxonomy" id="408172"/>
    <lineage>
        <taxon>unclassified sequences</taxon>
        <taxon>metagenomes</taxon>
        <taxon>ecological metagenomes</taxon>
    </lineage>
</organism>
<keyword evidence="4" id="KW-0732">Signal</keyword>